<dbReference type="PANTHER" id="PTHR21712:SF29">
    <property type="entry name" value="PRE-RRNA-PROCESSING PROTEIN FHL1"/>
    <property type="match status" value="1"/>
</dbReference>
<protein>
    <recommendedName>
        <fullName evidence="9">Fork-head domain-containing protein</fullName>
    </recommendedName>
</protein>
<feature type="region of interest" description="Disordered" evidence="4">
    <location>
        <begin position="1060"/>
        <end position="1100"/>
    </location>
</feature>
<organism evidence="7 8">
    <name type="scientific">Mycosarcoma maydis</name>
    <name type="common">Corn smut fungus</name>
    <name type="synonym">Ustilago maydis</name>
    <dbReference type="NCBI Taxonomy" id="5270"/>
    <lineage>
        <taxon>Eukaryota</taxon>
        <taxon>Fungi</taxon>
        <taxon>Dikarya</taxon>
        <taxon>Basidiomycota</taxon>
        <taxon>Ustilaginomycotina</taxon>
        <taxon>Ustilaginomycetes</taxon>
        <taxon>Ustilaginales</taxon>
        <taxon>Ustilaginaceae</taxon>
        <taxon>Mycosarcoma</taxon>
    </lineage>
</organism>
<feature type="compositionally biased region" description="Low complexity" evidence="4">
    <location>
        <begin position="1405"/>
        <end position="1420"/>
    </location>
</feature>
<dbReference type="InterPro" id="IPR000253">
    <property type="entry name" value="FHA_dom"/>
</dbReference>
<dbReference type="GO" id="GO:0060962">
    <property type="term" value="P:regulation of ribosomal protein gene transcription by RNA polymerase II"/>
    <property type="evidence" value="ECO:0007669"/>
    <property type="project" value="InterPro"/>
</dbReference>
<feature type="compositionally biased region" description="Acidic residues" evidence="4">
    <location>
        <begin position="446"/>
        <end position="456"/>
    </location>
</feature>
<keyword evidence="2 3" id="KW-0539">Nucleus</keyword>
<feature type="compositionally biased region" description="Low complexity" evidence="4">
    <location>
        <begin position="901"/>
        <end position="913"/>
    </location>
</feature>
<dbReference type="GeneID" id="23565049"/>
<feature type="compositionally biased region" description="Basic residues" evidence="4">
    <location>
        <begin position="881"/>
        <end position="892"/>
    </location>
</feature>
<dbReference type="OMA" id="WFKRNGR"/>
<feature type="compositionally biased region" description="Polar residues" evidence="4">
    <location>
        <begin position="1070"/>
        <end position="1081"/>
    </location>
</feature>
<feature type="compositionally biased region" description="Polar residues" evidence="4">
    <location>
        <begin position="613"/>
        <end position="627"/>
    </location>
</feature>
<dbReference type="SUPFAM" id="SSF49879">
    <property type="entry name" value="SMAD/FHA domain"/>
    <property type="match status" value="1"/>
</dbReference>
<dbReference type="Proteomes" id="UP000000561">
    <property type="component" value="Chromosome 15"/>
</dbReference>
<feature type="compositionally biased region" description="Pro residues" evidence="4">
    <location>
        <begin position="1779"/>
        <end position="1791"/>
    </location>
</feature>
<dbReference type="GO" id="GO:0005634">
    <property type="term" value="C:nucleus"/>
    <property type="evidence" value="ECO:0007669"/>
    <property type="project" value="UniProtKB-SubCell"/>
</dbReference>
<feature type="compositionally biased region" description="Low complexity" evidence="4">
    <location>
        <begin position="1001"/>
        <end position="1010"/>
    </location>
</feature>
<feature type="compositionally biased region" description="Basic and acidic residues" evidence="4">
    <location>
        <begin position="457"/>
        <end position="468"/>
    </location>
</feature>
<evidence type="ECO:0000256" key="1">
    <source>
        <dbReference type="ARBA" id="ARBA00023125"/>
    </source>
</evidence>
<feature type="region of interest" description="Disordered" evidence="4">
    <location>
        <begin position="1"/>
        <end position="71"/>
    </location>
</feature>
<name>A0A0D1CJZ1_MYCMD</name>
<feature type="compositionally biased region" description="Low complexity" evidence="4">
    <location>
        <begin position="1060"/>
        <end position="1069"/>
    </location>
</feature>
<dbReference type="InterPro" id="IPR045178">
    <property type="entry name" value="Fhl1/FHA1"/>
</dbReference>
<dbReference type="GO" id="GO:0000978">
    <property type="term" value="F:RNA polymerase II cis-regulatory region sequence-specific DNA binding"/>
    <property type="evidence" value="ECO:0000318"/>
    <property type="project" value="GO_Central"/>
</dbReference>
<feature type="compositionally biased region" description="Low complexity" evidence="4">
    <location>
        <begin position="1620"/>
        <end position="1664"/>
    </location>
</feature>
<dbReference type="Pfam" id="PF00250">
    <property type="entry name" value="Forkhead"/>
    <property type="match status" value="1"/>
</dbReference>
<dbReference type="VEuPathDB" id="FungiDB:UMAG_05054"/>
<evidence type="ECO:0000256" key="4">
    <source>
        <dbReference type="SAM" id="MobiDB-lite"/>
    </source>
</evidence>
<dbReference type="InterPro" id="IPR008984">
    <property type="entry name" value="SMAD_FHA_dom_sf"/>
</dbReference>
<evidence type="ECO:0000256" key="2">
    <source>
        <dbReference type="ARBA" id="ARBA00023242"/>
    </source>
</evidence>
<feature type="compositionally biased region" description="Low complexity" evidence="4">
    <location>
        <begin position="561"/>
        <end position="578"/>
    </location>
</feature>
<feature type="DNA-binding region" description="Fork-head" evidence="3">
    <location>
        <begin position="1097"/>
        <end position="1184"/>
    </location>
</feature>
<feature type="compositionally biased region" description="Low complexity" evidence="4">
    <location>
        <begin position="798"/>
        <end position="812"/>
    </location>
</feature>
<gene>
    <name evidence="7" type="ORF">UMAG_05054</name>
</gene>
<dbReference type="PANTHER" id="PTHR21712">
    <property type="entry name" value="PRE-RRNA-PROCESSING PROTEIN FHL1"/>
    <property type="match status" value="1"/>
</dbReference>
<evidence type="ECO:0000256" key="3">
    <source>
        <dbReference type="PROSITE-ProRule" id="PRU00089"/>
    </source>
</evidence>
<dbReference type="InterPro" id="IPR001766">
    <property type="entry name" value="Fork_head_dom"/>
</dbReference>
<feature type="region of interest" description="Disordered" evidence="4">
    <location>
        <begin position="232"/>
        <end position="252"/>
    </location>
</feature>
<dbReference type="RefSeq" id="XP_011391338.1">
    <property type="nucleotide sequence ID" value="XM_011393036.1"/>
</dbReference>
<feature type="compositionally biased region" description="Low complexity" evidence="4">
    <location>
        <begin position="1579"/>
        <end position="1604"/>
    </location>
</feature>
<dbReference type="SMART" id="SM00339">
    <property type="entry name" value="FH"/>
    <property type="match status" value="1"/>
</dbReference>
<dbReference type="PROSITE" id="PS50039">
    <property type="entry name" value="FORK_HEAD_3"/>
    <property type="match status" value="1"/>
</dbReference>
<dbReference type="KEGG" id="uma:UMAG_05054"/>
<feature type="compositionally biased region" description="Polar residues" evidence="4">
    <location>
        <begin position="1"/>
        <end position="17"/>
    </location>
</feature>
<evidence type="ECO:0000259" key="5">
    <source>
        <dbReference type="PROSITE" id="PS50006"/>
    </source>
</evidence>
<feature type="compositionally biased region" description="Polar residues" evidence="4">
    <location>
        <begin position="29"/>
        <end position="43"/>
    </location>
</feature>
<feature type="region of interest" description="Disordered" evidence="4">
    <location>
        <begin position="851"/>
        <end position="934"/>
    </location>
</feature>
<dbReference type="OrthoDB" id="5954824at2759"/>
<feature type="compositionally biased region" description="Low complexity" evidence="4">
    <location>
        <begin position="1023"/>
        <end position="1033"/>
    </location>
</feature>
<dbReference type="PROSITE" id="PS50006">
    <property type="entry name" value="FHA_DOMAIN"/>
    <property type="match status" value="1"/>
</dbReference>
<sequence>MAGTQSAAPTQPSSPTRRASPPGIENPNPIASTSAHTLDSTPVSAAPISISVPEGSGMSADAASAIDQAQMPNLVSSPSMSLPIASNTDASIPPSMPASLQAAAAGLNEEDAKLLASLAEGNGLLSHLSNLAAQNASSDQLINAYDGLMLDPSSAALASVDPAFDAAQQAFQSAVDLNEALTHQDMNWDDEAFDDLEPEDEDQDQGPIQAYAKLEFPGFSYYIQTLDVTIGRRPGQLQPNQPAGAQPPQLPNAASGLLQAHITSESKTEGDVDVDLGPLKSISRLHARIFYYTGPIHPPNSVFLNGTPTHSRVSSGNGAAPYRITSPTALNRVNGSHLSDVDATAQDPYSLASHSGVGPGIDPDQGEGQFVLMVVGRNGAFVDDVWVERGGIVVLGKRTKIQIAERVFYFVLPPPPGEAAYSVDGDSQRAHHSESDSLSDLSSEGQAEDDDNDQEDHDDKQNAGEEPHSSASSVSSDQDGDDAYDDNELVSYDTTQAASATIAGRRRSSVAAGRGKLDPPKRRLVLKPKSKVGKAVTAHESAFDESTEVFQDEAKGRAQSKAKISAKTTAAALANRAAGKGKGKGKGKGAGRGKMPTKGPLPQTRPDGEDSDSLGTPSVGEQSSDGEQTIPRPPSNAHAGVSGKHPAKGAKGQKSTKSAKAGKAKIAKETAQPSGSEGADTTAVKKGSPTPTWALGAGIAGRKRKRGEPVTNEEPTLKVGTPIGIEALDAAKRAKAAKARADATSRPASTSPKKGKAVADVPAATTATEKPTVSMPAAVTDAGAAEADDDLIMVDVKPATPQPATSAATSSSKVDPTMAPSKATAVPTASDSISAIAPAPTATPALTATSVATAATAAPSDTVQKGDDKAVPASATSAKAKPAKPKTKKKKGAAAEDQPTPSGAASSSMPMGSFPRAYSSQTLPPAPGPIDPSSVSAASAIIAAASAVSGSMPGYGLPPAPPLPYTVGQMPSSLPLIPSVASGRGGSGGSGVAGANTTPYASISTSTTTPLPAPPTSTPAPSPTAASGSDPSTYPTTASIIASAASLANAKAKESQKAAASASDGSASSITTPAPIQSATPTLAAPIAKPPPGPEDKPDLSNVELISQALRSDLCAKRGGKLTLQDVYEWIANRWIWFKRNGRHTGRDWQSSVRYAISSSRCFTRIPRRPGDPGKGIFYTMSDSKLAEQHRVNLAKQKEEAAKAASAAPTAVVSNGGAAGKSDSGSAPATPVPLTPGTVAGIAGATAAPINPTSAARAAKAAGAEGTAGTAGAAGASAAAGTPGSLPAIRIPLIIGTPPSSAVAATSEKPKAAPGTIESLLETPPIVHHDGKLYLSPQVFGHLNAGQLAQIEGLGAQQALQVLQAYLVTHLKERMRQQQMAAQKKDTNSAPAKASPNVTAANGKPTVATSKSVSASSPVPDASLSNVQAGIAANGTASPVKPAMPANSAGTTTAAVPVTTSLTNAPGSAVSLQSTAMLSKPVLPEPNKPSISTSSQNAVVGANAKALSTEPFATTPTPSAKSAPVADSLAAGSLGATSSSAPSIATAKTSVLPSTPLRTSVPVESAAAEIVPPISATASAPATSHSASPTKPSVTVPAVSSTTTQKVASTVKPMTPDPPASVSTAGSGASKSVSSGAAPAPAAAGTSSTLGSSSVSSTPAPVAGSGSGSTGTDSDDPLSALSALAAHPEAAALIALLRKQQENGASGGKQLARLTPGQLQLLQMANKLAAQQGKKGTSGKKKKKTGSGSGIGIGTGSGTGAREGTATPGPSGQESSPAPVGPSPSPGPKAG</sequence>
<dbReference type="eggNOG" id="KOG2294">
    <property type="taxonomic scope" value="Eukaryota"/>
</dbReference>
<dbReference type="STRING" id="237631.A0A0D1CJZ1"/>
<feature type="domain" description="FHA" evidence="5">
    <location>
        <begin position="228"/>
        <end position="319"/>
    </location>
</feature>
<dbReference type="EMBL" id="CM003154">
    <property type="protein sequence ID" value="KIS67188.1"/>
    <property type="molecule type" value="Genomic_DNA"/>
</dbReference>
<proteinExistence type="predicted"/>
<feature type="compositionally biased region" description="Low complexity" evidence="4">
    <location>
        <begin position="851"/>
        <end position="863"/>
    </location>
</feature>
<dbReference type="InterPro" id="IPR036390">
    <property type="entry name" value="WH_DNA-bd_sf"/>
</dbReference>
<dbReference type="GO" id="GO:0006357">
    <property type="term" value="P:regulation of transcription by RNA polymerase II"/>
    <property type="evidence" value="ECO:0000318"/>
    <property type="project" value="GO_Central"/>
</dbReference>
<feature type="compositionally biased region" description="Basic residues" evidence="4">
    <location>
        <begin position="522"/>
        <end position="532"/>
    </location>
</feature>
<feature type="region of interest" description="Disordered" evidence="4">
    <location>
        <begin position="798"/>
        <end position="830"/>
    </location>
</feature>
<feature type="compositionally biased region" description="Gly residues" evidence="4">
    <location>
        <begin position="1747"/>
        <end position="1761"/>
    </location>
</feature>
<evidence type="ECO:0000259" key="6">
    <source>
        <dbReference type="PROSITE" id="PS50039"/>
    </source>
</evidence>
<feature type="region of interest" description="Disordered" evidence="4">
    <location>
        <begin position="420"/>
        <end position="486"/>
    </location>
</feature>
<evidence type="ECO:0000313" key="7">
    <source>
        <dbReference type="EMBL" id="KIS67188.1"/>
    </source>
</evidence>
<feature type="region of interest" description="Disordered" evidence="4">
    <location>
        <begin position="1205"/>
        <end position="1232"/>
    </location>
</feature>
<feature type="compositionally biased region" description="Gly residues" evidence="4">
    <location>
        <begin position="983"/>
        <end position="992"/>
    </location>
</feature>
<feature type="region of interest" description="Disordered" evidence="4">
    <location>
        <begin position="500"/>
        <end position="718"/>
    </location>
</feature>
<feature type="region of interest" description="Disordered" evidence="4">
    <location>
        <begin position="1729"/>
        <end position="1791"/>
    </location>
</feature>
<evidence type="ECO:0000313" key="8">
    <source>
        <dbReference type="Proteomes" id="UP000000561"/>
    </source>
</evidence>
<feature type="compositionally biased region" description="Low complexity" evidence="4">
    <location>
        <begin position="871"/>
        <end position="880"/>
    </location>
</feature>
<feature type="region of interest" description="Disordered" evidence="4">
    <location>
        <begin position="978"/>
        <end position="1033"/>
    </location>
</feature>
<comment type="subcellular location">
    <subcellularLocation>
        <location evidence="3">Nucleus</location>
    </subcellularLocation>
</comment>
<keyword evidence="8" id="KW-1185">Reference proteome</keyword>
<feature type="region of interest" description="Disordered" evidence="4">
    <location>
        <begin position="1377"/>
        <end position="1420"/>
    </location>
</feature>
<dbReference type="GO" id="GO:0000981">
    <property type="term" value="F:DNA-binding transcription factor activity, RNA polymerase II-specific"/>
    <property type="evidence" value="ECO:0000318"/>
    <property type="project" value="GO_Central"/>
</dbReference>
<feature type="compositionally biased region" description="Pro residues" evidence="4">
    <location>
        <begin position="1011"/>
        <end position="1022"/>
    </location>
</feature>
<feature type="compositionally biased region" description="Basic residues" evidence="4">
    <location>
        <begin position="579"/>
        <end position="591"/>
    </location>
</feature>
<feature type="compositionally biased region" description="Basic and acidic residues" evidence="4">
    <location>
        <begin position="426"/>
        <end position="435"/>
    </location>
</feature>
<feature type="compositionally biased region" description="Low complexity" evidence="4">
    <location>
        <begin position="58"/>
        <end position="71"/>
    </location>
</feature>
<accession>A0A0D1CJZ1</accession>
<dbReference type="SUPFAM" id="SSF46785">
    <property type="entry name" value="Winged helix' DNA-binding domain"/>
    <property type="match status" value="1"/>
</dbReference>
<feature type="region of interest" description="Disordered" evidence="4">
    <location>
        <begin position="1579"/>
        <end position="1678"/>
    </location>
</feature>
<feature type="domain" description="Fork-head" evidence="6">
    <location>
        <begin position="1097"/>
        <end position="1184"/>
    </location>
</feature>
<feature type="compositionally biased region" description="Low complexity" evidence="4">
    <location>
        <begin position="234"/>
        <end position="252"/>
    </location>
</feature>
<feature type="region of interest" description="Disordered" evidence="4">
    <location>
        <begin position="735"/>
        <end position="775"/>
    </location>
</feature>
<dbReference type="InterPro" id="IPR036388">
    <property type="entry name" value="WH-like_DNA-bd_sf"/>
</dbReference>
<dbReference type="Gene3D" id="1.10.10.10">
    <property type="entry name" value="Winged helix-like DNA-binding domain superfamily/Winged helix DNA-binding domain"/>
    <property type="match status" value="1"/>
</dbReference>
<dbReference type="InParanoid" id="A0A0D1CJZ1"/>
<keyword evidence="1 3" id="KW-0238">DNA-binding</keyword>
<reference evidence="7 8" key="1">
    <citation type="journal article" date="2006" name="Nature">
        <title>Insights from the genome of the biotrophic fungal plant pathogen Ustilago maydis.</title>
        <authorList>
            <person name="Kamper J."/>
            <person name="Kahmann R."/>
            <person name="Bolker M."/>
            <person name="Ma L.J."/>
            <person name="Brefort T."/>
            <person name="Saville B.J."/>
            <person name="Banuett F."/>
            <person name="Kronstad J.W."/>
            <person name="Gold S.E."/>
            <person name="Muller O."/>
            <person name="Perlin M.H."/>
            <person name="Wosten H.A."/>
            <person name="de Vries R."/>
            <person name="Ruiz-Herrera J."/>
            <person name="Reynaga-Pena C.G."/>
            <person name="Snetselaar K."/>
            <person name="McCann M."/>
            <person name="Perez-Martin J."/>
            <person name="Feldbrugge M."/>
            <person name="Basse C.W."/>
            <person name="Steinberg G."/>
            <person name="Ibeas J.I."/>
            <person name="Holloman W."/>
            <person name="Guzman P."/>
            <person name="Farman M."/>
            <person name="Stajich J.E."/>
            <person name="Sentandreu R."/>
            <person name="Gonzalez-Prieto J.M."/>
            <person name="Kennell J.C."/>
            <person name="Molina L."/>
            <person name="Schirawski J."/>
            <person name="Mendoza-Mendoza A."/>
            <person name="Greilinger D."/>
            <person name="Munch K."/>
            <person name="Rossel N."/>
            <person name="Scherer M."/>
            <person name="Vranes M."/>
            <person name="Ladendorf O."/>
            <person name="Vincon V."/>
            <person name="Fuchs U."/>
            <person name="Sandrock B."/>
            <person name="Meng S."/>
            <person name="Ho E.C."/>
            <person name="Cahill M.J."/>
            <person name="Boyce K.J."/>
            <person name="Klose J."/>
            <person name="Klosterman S.J."/>
            <person name="Deelstra H.J."/>
            <person name="Ortiz-Castellanos L."/>
            <person name="Li W."/>
            <person name="Sanchez-Alonso P."/>
            <person name="Schreier P.H."/>
            <person name="Hauser-Hahn I."/>
            <person name="Vaupel M."/>
            <person name="Koopmann E."/>
            <person name="Friedrich G."/>
            <person name="Voss H."/>
            <person name="Schluter T."/>
            <person name="Margolis J."/>
            <person name="Platt D."/>
            <person name="Swimmer C."/>
            <person name="Gnirke A."/>
            <person name="Chen F."/>
            <person name="Vysotskaia V."/>
            <person name="Mannhaupt G."/>
            <person name="Guldener U."/>
            <person name="Munsterkotter M."/>
            <person name="Haase D."/>
            <person name="Oesterheld M."/>
            <person name="Mewes H.W."/>
            <person name="Mauceli E.W."/>
            <person name="DeCaprio D."/>
            <person name="Wade C.M."/>
            <person name="Butler J."/>
            <person name="Young S."/>
            <person name="Jaffe D.B."/>
            <person name="Calvo S."/>
            <person name="Nusbaum C."/>
            <person name="Galagan J."/>
            <person name="Birren B.W."/>
        </authorList>
    </citation>
    <scope>NUCLEOTIDE SEQUENCE [LARGE SCALE GENOMIC DNA]</scope>
    <source>
        <strain evidence="8">DSM 14603 / FGSC 9021 / UM521</strain>
    </source>
</reference>
<evidence type="ECO:0008006" key="9">
    <source>
        <dbReference type="Google" id="ProtNLM"/>
    </source>
</evidence>
<feature type="compositionally biased region" description="Low complexity" evidence="4">
    <location>
        <begin position="649"/>
        <end position="659"/>
    </location>
</feature>
<dbReference type="CDD" id="cd00059">
    <property type="entry name" value="FH_FOX"/>
    <property type="match status" value="1"/>
</dbReference>